<feature type="chain" id="PRO_5040216540" description="Ig-like domain-containing protein" evidence="1">
    <location>
        <begin position="32"/>
        <end position="377"/>
    </location>
</feature>
<dbReference type="Gene3D" id="2.60.40.10">
    <property type="entry name" value="Immunoglobulins"/>
    <property type="match status" value="2"/>
</dbReference>
<evidence type="ECO:0000313" key="5">
    <source>
        <dbReference type="Proteomes" id="UP001153737"/>
    </source>
</evidence>
<proteinExistence type="predicted"/>
<dbReference type="CDD" id="cd00063">
    <property type="entry name" value="FN3"/>
    <property type="match status" value="1"/>
</dbReference>
<dbReference type="PROSITE" id="PS50853">
    <property type="entry name" value="FN3"/>
    <property type="match status" value="1"/>
</dbReference>
<name>A0A9N9SF44_PHACE</name>
<feature type="domain" description="Ig-like" evidence="2">
    <location>
        <begin position="33"/>
        <end position="151"/>
    </location>
</feature>
<dbReference type="SMART" id="SM00409">
    <property type="entry name" value="IG"/>
    <property type="match status" value="1"/>
</dbReference>
<dbReference type="GO" id="GO:0050808">
    <property type="term" value="P:synapse organization"/>
    <property type="evidence" value="ECO:0007669"/>
    <property type="project" value="TreeGrafter"/>
</dbReference>
<reference evidence="4" key="1">
    <citation type="submission" date="2022-01" db="EMBL/GenBank/DDBJ databases">
        <authorList>
            <person name="King R."/>
        </authorList>
    </citation>
    <scope>NUCLEOTIDE SEQUENCE</scope>
</reference>
<dbReference type="InterPro" id="IPR013151">
    <property type="entry name" value="Immunoglobulin_dom"/>
</dbReference>
<dbReference type="Pfam" id="PF00041">
    <property type="entry name" value="fn3"/>
    <property type="match status" value="1"/>
</dbReference>
<dbReference type="PROSITE" id="PS50835">
    <property type="entry name" value="IG_LIKE"/>
    <property type="match status" value="1"/>
</dbReference>
<dbReference type="OrthoDB" id="5843172at2759"/>
<evidence type="ECO:0000259" key="3">
    <source>
        <dbReference type="PROSITE" id="PS50853"/>
    </source>
</evidence>
<protein>
    <recommendedName>
        <fullName evidence="6">Ig-like domain-containing protein</fullName>
    </recommendedName>
</protein>
<keyword evidence="1" id="KW-0732">Signal</keyword>
<dbReference type="InterPro" id="IPR037448">
    <property type="entry name" value="Zig-8"/>
</dbReference>
<organism evidence="4 5">
    <name type="scientific">Phaedon cochleariae</name>
    <name type="common">Mustard beetle</name>
    <dbReference type="NCBI Taxonomy" id="80249"/>
    <lineage>
        <taxon>Eukaryota</taxon>
        <taxon>Metazoa</taxon>
        <taxon>Ecdysozoa</taxon>
        <taxon>Arthropoda</taxon>
        <taxon>Hexapoda</taxon>
        <taxon>Insecta</taxon>
        <taxon>Pterygota</taxon>
        <taxon>Neoptera</taxon>
        <taxon>Endopterygota</taxon>
        <taxon>Coleoptera</taxon>
        <taxon>Polyphaga</taxon>
        <taxon>Cucujiformia</taxon>
        <taxon>Chrysomeloidea</taxon>
        <taxon>Chrysomelidae</taxon>
        <taxon>Chrysomelinae</taxon>
        <taxon>Chrysomelini</taxon>
        <taxon>Phaedon</taxon>
    </lineage>
</organism>
<dbReference type="InterPro" id="IPR036116">
    <property type="entry name" value="FN3_sf"/>
</dbReference>
<feature type="non-terminal residue" evidence="4">
    <location>
        <position position="377"/>
    </location>
</feature>
<reference evidence="4" key="2">
    <citation type="submission" date="2022-10" db="EMBL/GenBank/DDBJ databases">
        <authorList>
            <consortium name="ENA_rothamsted_submissions"/>
            <consortium name="culmorum"/>
            <person name="King R."/>
        </authorList>
    </citation>
    <scope>NUCLEOTIDE SEQUENCE</scope>
</reference>
<dbReference type="Pfam" id="PF01682">
    <property type="entry name" value="DB"/>
    <property type="match status" value="1"/>
</dbReference>
<dbReference type="InterPro" id="IPR003599">
    <property type="entry name" value="Ig_sub"/>
</dbReference>
<feature type="signal peptide" evidence="1">
    <location>
        <begin position="1"/>
        <end position="31"/>
    </location>
</feature>
<dbReference type="PANTHER" id="PTHR23279">
    <property type="entry name" value="DEFECTIVE PROBOSCIS EXTENSION RESPONSE DPR -RELATED"/>
    <property type="match status" value="1"/>
</dbReference>
<sequence>MITSYSEAVSRPKSTMFLLLSWTIMFGLCNGVPSMRDGLTTPTLVYEGDDALITCVVRDIGTNTVMWKMDDRERHSVRVLTAGENRVTGDTRYSILHDSDISGEKFDGSSEISSGGDVWVLLIKNARTTDSGVYLCEVNSSPPVRSFHKLTVVSRAMNPSNASIDPSIQTTDDQKTISSRNHNYTDCCLAKNVSSNCLGFCNIQSILEGTTGQDPEQCEPDFPAIVHCMADGRNHVPCCIQERVPDICQDVCKGEYTVITNNIKTHFSCSSYTEQTLACITEGIELLPSPPENVEVEAISQTSIRIEWSMPISNSETVTEYAVNVTSLRTFDDEKMEDDSPRSNSSSITQSIMVKVPANEKMTVLNNLLPFTMYEMK</sequence>
<evidence type="ECO:0000256" key="1">
    <source>
        <dbReference type="SAM" id="SignalP"/>
    </source>
</evidence>
<dbReference type="AlphaFoldDB" id="A0A9N9SF44"/>
<evidence type="ECO:0000259" key="2">
    <source>
        <dbReference type="PROSITE" id="PS50835"/>
    </source>
</evidence>
<dbReference type="SUPFAM" id="SSF48726">
    <property type="entry name" value="Immunoglobulin"/>
    <property type="match status" value="1"/>
</dbReference>
<evidence type="ECO:0008006" key="6">
    <source>
        <dbReference type="Google" id="ProtNLM"/>
    </source>
</evidence>
<dbReference type="InterPro" id="IPR002602">
    <property type="entry name" value="DB"/>
</dbReference>
<dbReference type="Pfam" id="PF00047">
    <property type="entry name" value="ig"/>
    <property type="match status" value="1"/>
</dbReference>
<keyword evidence="5" id="KW-1185">Reference proteome</keyword>
<feature type="domain" description="Fibronectin type-III" evidence="3">
    <location>
        <begin position="290"/>
        <end position="377"/>
    </location>
</feature>
<dbReference type="InterPro" id="IPR036179">
    <property type="entry name" value="Ig-like_dom_sf"/>
</dbReference>
<dbReference type="PANTHER" id="PTHR23279:SF36">
    <property type="entry name" value="DEFECTIVE PROBOSCIS EXTENSION RESPONSE 9, ISOFORM A"/>
    <property type="match status" value="1"/>
</dbReference>
<dbReference type="InterPro" id="IPR003961">
    <property type="entry name" value="FN3_dom"/>
</dbReference>
<dbReference type="SUPFAM" id="SSF49265">
    <property type="entry name" value="Fibronectin type III"/>
    <property type="match status" value="1"/>
</dbReference>
<dbReference type="InterPro" id="IPR013783">
    <property type="entry name" value="Ig-like_fold"/>
</dbReference>
<dbReference type="InterPro" id="IPR007110">
    <property type="entry name" value="Ig-like_dom"/>
</dbReference>
<accession>A0A9N9SF44</accession>
<evidence type="ECO:0000313" key="4">
    <source>
        <dbReference type="EMBL" id="CAG9815869.1"/>
    </source>
</evidence>
<dbReference type="EMBL" id="OU896719">
    <property type="protein sequence ID" value="CAG9815869.1"/>
    <property type="molecule type" value="Genomic_DNA"/>
</dbReference>
<gene>
    <name evidence="4" type="ORF">PHAECO_LOCUS3792</name>
</gene>
<dbReference type="GO" id="GO:0032589">
    <property type="term" value="C:neuron projection membrane"/>
    <property type="evidence" value="ECO:0007669"/>
    <property type="project" value="TreeGrafter"/>
</dbReference>
<dbReference type="Proteomes" id="UP001153737">
    <property type="component" value="Chromosome 13"/>
</dbReference>